<dbReference type="Proteomes" id="UP000524246">
    <property type="component" value="Unassembled WGS sequence"/>
</dbReference>
<gene>
    <name evidence="2" type="ORF">GYA55_12710</name>
</gene>
<evidence type="ECO:0000313" key="3">
    <source>
        <dbReference type="Proteomes" id="UP000524246"/>
    </source>
</evidence>
<feature type="non-terminal residue" evidence="2">
    <location>
        <position position="1"/>
    </location>
</feature>
<dbReference type="AlphaFoldDB" id="A0A7X9IL99"/>
<dbReference type="InterPro" id="IPR006512">
    <property type="entry name" value="YidE_YbjL"/>
</dbReference>
<reference evidence="2 3" key="1">
    <citation type="journal article" date="2020" name="Biotechnol. Biofuels">
        <title>New insights from the biogas microbiome by comprehensive genome-resolved metagenomics of nearly 1600 species originating from multiple anaerobic digesters.</title>
        <authorList>
            <person name="Campanaro S."/>
            <person name="Treu L."/>
            <person name="Rodriguez-R L.M."/>
            <person name="Kovalovszki A."/>
            <person name="Ziels R.M."/>
            <person name="Maus I."/>
            <person name="Zhu X."/>
            <person name="Kougias P.G."/>
            <person name="Basile A."/>
            <person name="Luo G."/>
            <person name="Schluter A."/>
            <person name="Konstantinidis K.T."/>
            <person name="Angelidaki I."/>
        </authorList>
    </citation>
    <scope>NUCLEOTIDE SEQUENCE [LARGE SCALE GENOMIC DNA]</scope>
    <source>
        <strain evidence="2">AS27yjCOA_65</strain>
    </source>
</reference>
<evidence type="ECO:0000313" key="2">
    <source>
        <dbReference type="EMBL" id="NMC64017.1"/>
    </source>
</evidence>
<accession>A0A7X9IL99</accession>
<organism evidence="2 3">
    <name type="scientific">SAR324 cluster bacterium</name>
    <dbReference type="NCBI Taxonomy" id="2024889"/>
    <lineage>
        <taxon>Bacteria</taxon>
        <taxon>Deltaproteobacteria</taxon>
        <taxon>SAR324 cluster</taxon>
    </lineage>
</organism>
<protein>
    <submittedName>
        <fullName evidence="2">YidE/YbjL duplication</fullName>
    </submittedName>
</protein>
<sequence>LFNFLFKMNLLSTMGTLGACMTNPPSLGAAQAQTESELPVLAYASAYPIALIAKIIIAQILIEVLT</sequence>
<dbReference type="Pfam" id="PF06826">
    <property type="entry name" value="Asp-Al_Ex"/>
    <property type="match status" value="1"/>
</dbReference>
<evidence type="ECO:0000259" key="1">
    <source>
        <dbReference type="Pfam" id="PF06826"/>
    </source>
</evidence>
<name>A0A7X9IL99_9DELT</name>
<dbReference type="EMBL" id="JAAZON010000583">
    <property type="protein sequence ID" value="NMC64017.1"/>
    <property type="molecule type" value="Genomic_DNA"/>
</dbReference>
<comment type="caution">
    <text evidence="2">The sequence shown here is derived from an EMBL/GenBank/DDBJ whole genome shotgun (WGS) entry which is preliminary data.</text>
</comment>
<feature type="domain" description="YidE/YbjL duplication" evidence="1">
    <location>
        <begin position="4"/>
        <end position="61"/>
    </location>
</feature>
<proteinExistence type="predicted"/>